<dbReference type="PROSITE" id="PS50837">
    <property type="entry name" value="NACHT"/>
    <property type="match status" value="1"/>
</dbReference>
<dbReference type="PROSITE" id="PS50294">
    <property type="entry name" value="WD_REPEATS_REGION"/>
    <property type="match status" value="1"/>
</dbReference>
<dbReference type="EMBL" id="JAWRVG010000003">
    <property type="protein sequence ID" value="KAK4083498.1"/>
    <property type="molecule type" value="Genomic_DNA"/>
</dbReference>
<dbReference type="SMART" id="SM00320">
    <property type="entry name" value="WD40"/>
    <property type="match status" value="6"/>
</dbReference>
<dbReference type="GeneID" id="87915105"/>
<evidence type="ECO:0000313" key="5">
    <source>
        <dbReference type="Proteomes" id="UP001273209"/>
    </source>
</evidence>
<dbReference type="Pfam" id="PF17100">
    <property type="entry name" value="NACHT_N"/>
    <property type="match status" value="1"/>
</dbReference>
<dbReference type="Pfam" id="PF00400">
    <property type="entry name" value="WD40"/>
    <property type="match status" value="3"/>
</dbReference>
<dbReference type="FunFam" id="3.40.50.300:FF:001638">
    <property type="entry name" value="NACHT and WD40 domain protein"/>
    <property type="match status" value="1"/>
</dbReference>
<comment type="caution">
    <text evidence="4">The sequence shown here is derived from an EMBL/GenBank/DDBJ whole genome shotgun (WGS) entry which is preliminary data.</text>
</comment>
<dbReference type="SUPFAM" id="SSF82171">
    <property type="entry name" value="DPP6 N-terminal domain-like"/>
    <property type="match status" value="1"/>
</dbReference>
<dbReference type="InterPro" id="IPR027417">
    <property type="entry name" value="P-loop_NTPase"/>
</dbReference>
<dbReference type="PANTHER" id="PTHR10039">
    <property type="entry name" value="AMELOGENIN"/>
    <property type="match status" value="1"/>
</dbReference>
<accession>A0AAE1M3Z3</accession>
<dbReference type="Gene3D" id="2.130.10.10">
    <property type="entry name" value="YVTN repeat-like/Quinoprotein amine dehydrogenase"/>
    <property type="match status" value="3"/>
</dbReference>
<dbReference type="InterPro" id="IPR015943">
    <property type="entry name" value="WD40/YVTN_repeat-like_dom_sf"/>
</dbReference>
<dbReference type="InterPro" id="IPR031359">
    <property type="entry name" value="NACHT_N"/>
</dbReference>
<proteinExistence type="predicted"/>
<reference evidence="4" key="1">
    <citation type="submission" date="2023-11" db="EMBL/GenBank/DDBJ databases">
        <title>The genome sequences of three competitors of mushroom-forming fungi.</title>
        <authorList>
            <person name="Beijen E."/>
            <person name="Ohm R.A."/>
        </authorList>
    </citation>
    <scope>NUCLEOTIDE SEQUENCE</scope>
    <source>
        <strain evidence="4">CBS 100526</strain>
    </source>
</reference>
<dbReference type="PANTHER" id="PTHR10039:SF14">
    <property type="entry name" value="NACHT DOMAIN-CONTAINING PROTEIN"/>
    <property type="match status" value="1"/>
</dbReference>
<name>A0AAE1M3Z3_9HYPO</name>
<evidence type="ECO:0000259" key="3">
    <source>
        <dbReference type="PROSITE" id="PS50837"/>
    </source>
</evidence>
<feature type="repeat" description="WD" evidence="2">
    <location>
        <begin position="551"/>
        <end position="592"/>
    </location>
</feature>
<dbReference type="Gene3D" id="3.40.50.300">
    <property type="entry name" value="P-loop containing nucleotide triphosphate hydrolases"/>
    <property type="match status" value="1"/>
</dbReference>
<keyword evidence="1" id="KW-0677">Repeat</keyword>
<sequence length="1064" mass="121492">MKSVCRYYRRHGPAIWRDMIKADNWTGQLDDIRNAEATVQEDSRIFNALEIRGRLGELDSASQVLRGEMQDIWPTIKKHILSEKEERCLKDLRVTDPRDDKSRIEDTNGGLLQGAHDWAIKHSDFIAWRDEKANHMLWIKGDPGKGKTMLLCGIIDELQRQSIKPCYFFCQATDPRLNSATAVLRGLIYLLVDTNRQLLSHIQEKYDQAGAALFQDTNSWVVLSQIFTELLKDPSLEGQVFMIDALDECQKDLERLLDLIVGKSIGPHAKWIVSSRNWDGIEEKLSTISQNIRFSLELNEHSVSEADEKTELIIRNYLTDNAKGTFLWVALVCKELLKLSVRKRHVLKKMEEFPSDLVPIYERTPQQIRTSEDSDLSTLRRDMYNLRYSGALVEEHTLNEDKDVLKHARYSCVYWVDHLKAVNDLEREKCMLSLKDNGIVHHFLKEKLLNWLEALSLMNKMRDAARIVRVLKKLSIREEYIMRNLIEDVFRFVLAHKVGIELAPLQVYSSALIFSPSSSIIRQMYEETEVPKWIITKPEMPVEWTALVQSLEGKKSTCFDLAFSPDGALIASASAFGKVSTWDLETGTRLHTLECSSDFRLLAFSPNGKLLAMGSSNLVKIYDLSALTWLHGCSFGINASVHSLAFSLDSTRLAASYGDKHREYIIRTWDLGTRMQLKTHNLGIGTCLLKIDQLDHLWDLNFSVTSTRVMTMSGLAHVGIWDYATGECLQQFKLYPSCEASALSPDGMSATVSMFLSDIEIWDVSNDGPLDTLMNTRTVCATVFSPDGTQLAIASSYFGERCVINIHDPTTGICLKEFEPTQERHIYSMVFFPDGKRLVSSASSKFEIWDVLSGVNLQVIDSQLSDDWVSRSVRLTISSDDTLMAASDRGMIHIWRLSTGEKFRHTIDEMKARFGCLFDQCVAMAFSPDGTQLGLTLESSVVRIYDVQTGTCLRILDDFFEPIFHDTIRYPQLRLQADLRIFDYRDCMKTPPTQRALMRRTLSAFTVSSIGTWIMRGKQRVLWLPQEYRPSTMEVYDEFVACRARNGRFSCFQFAIDELDKVLA</sequence>
<dbReference type="SUPFAM" id="SSF52540">
    <property type="entry name" value="P-loop containing nucleoside triphosphate hydrolases"/>
    <property type="match status" value="1"/>
</dbReference>
<organism evidence="4 5">
    <name type="scientific">Trichoderma aggressivum f. europaeum</name>
    <dbReference type="NCBI Taxonomy" id="173218"/>
    <lineage>
        <taxon>Eukaryota</taxon>
        <taxon>Fungi</taxon>
        <taxon>Dikarya</taxon>
        <taxon>Ascomycota</taxon>
        <taxon>Pezizomycotina</taxon>
        <taxon>Sordariomycetes</taxon>
        <taxon>Hypocreomycetidae</taxon>
        <taxon>Hypocreales</taxon>
        <taxon>Hypocreaceae</taxon>
        <taxon>Trichoderma</taxon>
    </lineage>
</organism>
<dbReference type="InterPro" id="IPR007111">
    <property type="entry name" value="NACHT_NTPase"/>
</dbReference>
<evidence type="ECO:0000256" key="1">
    <source>
        <dbReference type="ARBA" id="ARBA00022737"/>
    </source>
</evidence>
<dbReference type="Pfam" id="PF24883">
    <property type="entry name" value="NPHP3_N"/>
    <property type="match status" value="1"/>
</dbReference>
<dbReference type="RefSeq" id="XP_062759499.1">
    <property type="nucleotide sequence ID" value="XM_062895200.1"/>
</dbReference>
<dbReference type="PROSITE" id="PS50082">
    <property type="entry name" value="WD_REPEATS_2"/>
    <property type="match status" value="1"/>
</dbReference>
<dbReference type="Proteomes" id="UP001273209">
    <property type="component" value="Unassembled WGS sequence"/>
</dbReference>
<protein>
    <recommendedName>
        <fullName evidence="3">NACHT domain-containing protein</fullName>
    </recommendedName>
</protein>
<evidence type="ECO:0000256" key="2">
    <source>
        <dbReference type="PROSITE-ProRule" id="PRU00221"/>
    </source>
</evidence>
<evidence type="ECO:0000313" key="4">
    <source>
        <dbReference type="EMBL" id="KAK4083498.1"/>
    </source>
</evidence>
<feature type="domain" description="NACHT" evidence="3">
    <location>
        <begin position="135"/>
        <end position="276"/>
    </location>
</feature>
<keyword evidence="2" id="KW-0853">WD repeat</keyword>
<dbReference type="InterPro" id="IPR001680">
    <property type="entry name" value="WD40_rpt"/>
</dbReference>
<keyword evidence="5" id="KW-1185">Reference proteome</keyword>
<dbReference type="InterPro" id="IPR056884">
    <property type="entry name" value="NPHP3-like_N"/>
</dbReference>
<dbReference type="AlphaFoldDB" id="A0AAE1M3Z3"/>
<gene>
    <name evidence="4" type="ORF">Triagg1_1160</name>
</gene>